<keyword evidence="1" id="KW-0472">Membrane</keyword>
<comment type="caution">
    <text evidence="2">The sequence shown here is derived from an EMBL/GenBank/DDBJ whole genome shotgun (WGS) entry which is preliminary data.</text>
</comment>
<keyword evidence="1" id="KW-0812">Transmembrane</keyword>
<evidence type="ECO:0000313" key="3">
    <source>
        <dbReference type="Proteomes" id="UP001597545"/>
    </source>
</evidence>
<feature type="transmembrane region" description="Helical" evidence="1">
    <location>
        <begin position="87"/>
        <end position="111"/>
    </location>
</feature>
<reference evidence="3" key="1">
    <citation type="journal article" date="2019" name="Int. J. Syst. Evol. Microbiol.">
        <title>The Global Catalogue of Microorganisms (GCM) 10K type strain sequencing project: providing services to taxonomists for standard genome sequencing and annotation.</title>
        <authorList>
            <consortium name="The Broad Institute Genomics Platform"/>
            <consortium name="The Broad Institute Genome Sequencing Center for Infectious Disease"/>
            <person name="Wu L."/>
            <person name="Ma J."/>
        </authorList>
    </citation>
    <scope>NUCLEOTIDE SEQUENCE [LARGE SCALE GENOMIC DNA]</scope>
    <source>
        <strain evidence="3">KCTC 42662</strain>
    </source>
</reference>
<proteinExistence type="predicted"/>
<dbReference type="Proteomes" id="UP001597545">
    <property type="component" value="Unassembled WGS sequence"/>
</dbReference>
<accession>A0ABW5KGT7</accession>
<sequence length="227" mass="26051">MFYSFRKIEQIRFGVDRLTNPVDQTQNMALTFYRNQVKTAFYTVYSRKPFGEYTVGATGPLIPKRSWTAEMKLFYQEKKKEVPGTPFYFKMTLVGWLFAVLVVGFFCYLTYSSLKPPLSKSVETMEMAQTPSVGDIYFGHFETYEEPGNALTATIGFGWFKVLQVNGNQYNLAKSTDMHKTSKPKEQLNSTAFEAQGIPSVLTEQEGYMIHFKSTDGKTTFYITDKK</sequence>
<evidence type="ECO:0000313" key="2">
    <source>
        <dbReference type="EMBL" id="MFD2547075.1"/>
    </source>
</evidence>
<name>A0ABW5KGT7_9SPHI</name>
<gene>
    <name evidence="2" type="ORF">ACFSR5_05370</name>
</gene>
<keyword evidence="3" id="KW-1185">Reference proteome</keyword>
<keyword evidence="1" id="KW-1133">Transmembrane helix</keyword>
<organism evidence="2 3">
    <name type="scientific">Sphingobacterium suaedae</name>
    <dbReference type="NCBI Taxonomy" id="1686402"/>
    <lineage>
        <taxon>Bacteria</taxon>
        <taxon>Pseudomonadati</taxon>
        <taxon>Bacteroidota</taxon>
        <taxon>Sphingobacteriia</taxon>
        <taxon>Sphingobacteriales</taxon>
        <taxon>Sphingobacteriaceae</taxon>
        <taxon>Sphingobacterium</taxon>
    </lineage>
</organism>
<evidence type="ECO:0000256" key="1">
    <source>
        <dbReference type="SAM" id="Phobius"/>
    </source>
</evidence>
<dbReference type="EMBL" id="JBHULR010000003">
    <property type="protein sequence ID" value="MFD2547075.1"/>
    <property type="molecule type" value="Genomic_DNA"/>
</dbReference>
<protein>
    <submittedName>
        <fullName evidence="2">Uncharacterized protein</fullName>
    </submittedName>
</protein>
<dbReference type="RefSeq" id="WP_380901479.1">
    <property type="nucleotide sequence ID" value="NZ_JBHUEG010000007.1"/>
</dbReference>